<name>A0A481Z7E1_9VIRU</name>
<keyword evidence="1" id="KW-0472">Membrane</keyword>
<evidence type="ECO:0000256" key="1">
    <source>
        <dbReference type="SAM" id="Phobius"/>
    </source>
</evidence>
<evidence type="ECO:0000313" key="3">
    <source>
        <dbReference type="EMBL" id="QBK91793.1"/>
    </source>
</evidence>
<keyword evidence="1" id="KW-1133">Transmembrane helix</keyword>
<dbReference type="SMART" id="SM00754">
    <property type="entry name" value="CHRD"/>
    <property type="match status" value="1"/>
</dbReference>
<feature type="domain" description="CHRD" evidence="2">
    <location>
        <begin position="53"/>
        <end position="184"/>
    </location>
</feature>
<dbReference type="Pfam" id="PF07452">
    <property type="entry name" value="CHRD"/>
    <property type="match status" value="1"/>
</dbReference>
<proteinExistence type="predicted"/>
<organism evidence="3">
    <name type="scientific">Pithovirus LCPAC304</name>
    <dbReference type="NCBI Taxonomy" id="2506594"/>
    <lineage>
        <taxon>Viruses</taxon>
        <taxon>Pithoviruses</taxon>
    </lineage>
</organism>
<protein>
    <submittedName>
        <fullName evidence="3">CHRD chordin domain protein</fullName>
    </submittedName>
</protein>
<evidence type="ECO:0000259" key="2">
    <source>
        <dbReference type="PROSITE" id="PS50933"/>
    </source>
</evidence>
<dbReference type="PROSITE" id="PS50933">
    <property type="entry name" value="CHRD"/>
    <property type="match status" value="1"/>
</dbReference>
<keyword evidence="1" id="KW-0812">Transmembrane</keyword>
<reference evidence="3" key="1">
    <citation type="journal article" date="2019" name="MBio">
        <title>Virus Genomes from Deep Sea Sediments Expand the Ocean Megavirome and Support Independent Origins of Viral Gigantism.</title>
        <authorList>
            <person name="Backstrom D."/>
            <person name="Yutin N."/>
            <person name="Jorgensen S.L."/>
            <person name="Dharamshi J."/>
            <person name="Homa F."/>
            <person name="Zaremba-Niedwiedzka K."/>
            <person name="Spang A."/>
            <person name="Wolf Y.I."/>
            <person name="Koonin E.V."/>
            <person name="Ettema T.J."/>
        </authorList>
    </citation>
    <scope>NUCLEOTIDE SEQUENCE</scope>
</reference>
<feature type="transmembrane region" description="Helical" evidence="1">
    <location>
        <begin position="6"/>
        <end position="25"/>
    </location>
</feature>
<sequence length="184" mass="19160">MARNYSGVWIAVAIIVIIIIIAVCWNCSNSGKSTNTGSSNRSHSPATPGTLGGGTIAMISLSGSQEVPPNGSIATGTGRVLLTADQTSINYEIMAMGLTIEPSIGAHFHLGAVGKNGPVVKNLNVALVPGTTKSWMLNGSWTTADATQPLTPGDVANFLNRMLYVNLHSPAYRDGEIRAQVVPS</sequence>
<gene>
    <name evidence="3" type="ORF">LCPAC304_01310</name>
</gene>
<dbReference type="InterPro" id="IPR010895">
    <property type="entry name" value="CHRD"/>
</dbReference>
<dbReference type="EMBL" id="MK500565">
    <property type="protein sequence ID" value="QBK91793.1"/>
    <property type="molecule type" value="Genomic_DNA"/>
</dbReference>
<accession>A0A481Z7E1</accession>